<evidence type="ECO:0000313" key="1">
    <source>
        <dbReference type="EMBL" id="MCT9000908.1"/>
    </source>
</evidence>
<dbReference type="InterPro" id="IPR001345">
    <property type="entry name" value="PG/BPGM_mutase_AS"/>
</dbReference>
<comment type="caution">
    <text evidence="1">The sequence shown here is derived from an EMBL/GenBank/DDBJ whole genome shotgun (WGS) entry which is preliminary data.</text>
</comment>
<dbReference type="PANTHER" id="PTHR48100">
    <property type="entry name" value="BROAD-SPECIFICITY PHOSPHATASE YOR283W-RELATED"/>
    <property type="match status" value="1"/>
</dbReference>
<dbReference type="SUPFAM" id="SSF53254">
    <property type="entry name" value="Phosphoglycerate mutase-like"/>
    <property type="match status" value="1"/>
</dbReference>
<dbReference type="PROSITE" id="PS00175">
    <property type="entry name" value="PG_MUTASE"/>
    <property type="match status" value="1"/>
</dbReference>
<dbReference type="PANTHER" id="PTHR48100:SF44">
    <property type="entry name" value="PHOSPHATASE C1620.13-RELATED"/>
    <property type="match status" value="1"/>
</dbReference>
<dbReference type="InterPro" id="IPR029033">
    <property type="entry name" value="His_PPase_superfam"/>
</dbReference>
<dbReference type="Proteomes" id="UP001300496">
    <property type="component" value="Unassembled WGS sequence"/>
</dbReference>
<evidence type="ECO:0000313" key="2">
    <source>
        <dbReference type="Proteomes" id="UP001300496"/>
    </source>
</evidence>
<dbReference type="Pfam" id="PF00300">
    <property type="entry name" value="His_Phos_1"/>
    <property type="match status" value="1"/>
</dbReference>
<dbReference type="RefSeq" id="WP_261605464.1">
    <property type="nucleotide sequence ID" value="NZ_JAODOR010000001.1"/>
</dbReference>
<gene>
    <name evidence="1" type="ORF">N4R40_00810</name>
</gene>
<reference evidence="1 2" key="1">
    <citation type="journal article" date="2024" name="Int. J. Syst. Evol. Microbiol.">
        <title>Microbacterium memoriense sp. nov., a member of the Actinomycetota from marine beach sediment of the north coast of Portugal.</title>
        <authorList>
            <person name="Santos J.D.N.D."/>
            <person name="Klimek D."/>
            <person name="Calusinska M."/>
            <person name="Lobo-da-Cunha A."/>
            <person name="Catita J."/>
            <person name="Goncalves H."/>
            <person name="Gonzalez I."/>
            <person name="Lage O.M."/>
        </authorList>
    </citation>
    <scope>NUCLEOTIDE SEQUENCE [LARGE SCALE GENOMIC DNA]</scope>
    <source>
        <strain evidence="1 2">PMIC_1C1B</strain>
    </source>
</reference>
<sequence length="201" mass="22045">MTTLLLVRHGETDWNAARRIQGSTDIALNDTGRAQARETAAVLAERFAGVNPLVVSSDLSRARETAEIIAAALGTDLAHTYPQLRERAYGVAEGLSIEEYHEKFGVWDRENVPDAETSPQLRRRAVGAVRRVVRDARRLHSPRDVPVIAVSHGALISQLIRHASGDTLPLVGERLANASTHEFLVERHHLSVRSYAAVPIG</sequence>
<name>A0ABT2PA38_9MICO</name>
<dbReference type="EMBL" id="JAODOR010000001">
    <property type="protein sequence ID" value="MCT9000908.1"/>
    <property type="molecule type" value="Genomic_DNA"/>
</dbReference>
<accession>A0ABT2PA38</accession>
<dbReference type="InterPro" id="IPR013078">
    <property type="entry name" value="His_Pase_superF_clade-1"/>
</dbReference>
<dbReference type="SMART" id="SM00855">
    <property type="entry name" value="PGAM"/>
    <property type="match status" value="1"/>
</dbReference>
<dbReference type="CDD" id="cd07067">
    <property type="entry name" value="HP_PGM_like"/>
    <property type="match status" value="1"/>
</dbReference>
<keyword evidence="2" id="KW-1185">Reference proteome</keyword>
<proteinExistence type="predicted"/>
<organism evidence="1 2">
    <name type="scientific">Microbacterium memoriense</name>
    <dbReference type="NCBI Taxonomy" id="2978350"/>
    <lineage>
        <taxon>Bacteria</taxon>
        <taxon>Bacillati</taxon>
        <taxon>Actinomycetota</taxon>
        <taxon>Actinomycetes</taxon>
        <taxon>Micrococcales</taxon>
        <taxon>Microbacteriaceae</taxon>
        <taxon>Microbacterium</taxon>
    </lineage>
</organism>
<dbReference type="Gene3D" id="3.40.50.1240">
    <property type="entry name" value="Phosphoglycerate mutase-like"/>
    <property type="match status" value="1"/>
</dbReference>
<protein>
    <submittedName>
        <fullName evidence="1">Histidine phosphatase family protein</fullName>
    </submittedName>
</protein>
<dbReference type="InterPro" id="IPR050275">
    <property type="entry name" value="PGM_Phosphatase"/>
</dbReference>